<protein>
    <submittedName>
        <fullName evidence="9">Aconitase</fullName>
    </submittedName>
</protein>
<feature type="domain" description="Aconitase B swivel" evidence="7">
    <location>
        <begin position="205"/>
        <end position="384"/>
    </location>
</feature>
<dbReference type="STRING" id="29563.SAMN02983006_00581"/>
<dbReference type="InterPro" id="IPR050926">
    <property type="entry name" value="Aconitase/IPM_isomerase"/>
</dbReference>
<proteinExistence type="inferred from homology"/>
<dbReference type="PANTHER" id="PTHR43160">
    <property type="entry name" value="ACONITATE HYDRATASE B"/>
    <property type="match status" value="1"/>
</dbReference>
<comment type="cofactor">
    <cofactor evidence="1">
        <name>[4Fe-4S] cluster</name>
        <dbReference type="ChEBI" id="CHEBI:49883"/>
    </cofactor>
</comment>
<dbReference type="GO" id="GO:0003994">
    <property type="term" value="F:aconitate hydratase activity"/>
    <property type="evidence" value="ECO:0007669"/>
    <property type="project" value="InterPro"/>
</dbReference>
<dbReference type="Gene3D" id="3.40.1060.10">
    <property type="entry name" value="Aconitase, Domain 2"/>
    <property type="match status" value="1"/>
</dbReference>
<dbReference type="OrthoDB" id="9764318at2"/>
<keyword evidence="10" id="KW-1185">Reference proteome</keyword>
<dbReference type="SUPFAM" id="SSF74778">
    <property type="entry name" value="Aconitase B, N-terminal domain"/>
    <property type="match status" value="1"/>
</dbReference>
<organism evidence="9 10">
    <name type="scientific">Halanaerobium salsuginis</name>
    <dbReference type="NCBI Taxonomy" id="29563"/>
    <lineage>
        <taxon>Bacteria</taxon>
        <taxon>Bacillati</taxon>
        <taxon>Bacillota</taxon>
        <taxon>Clostridia</taxon>
        <taxon>Halanaerobiales</taxon>
        <taxon>Halanaerobiaceae</taxon>
        <taxon>Halanaerobium</taxon>
    </lineage>
</organism>
<evidence type="ECO:0000259" key="6">
    <source>
        <dbReference type="Pfam" id="PF00330"/>
    </source>
</evidence>
<dbReference type="AlphaFoldDB" id="A0A1I4G2Z1"/>
<dbReference type="PANTHER" id="PTHR43160:SF4">
    <property type="entry name" value="ACONITATE HYDRATASE B"/>
    <property type="match status" value="1"/>
</dbReference>
<dbReference type="GO" id="GO:0047456">
    <property type="term" value="F:2-methylisocitrate dehydratase activity"/>
    <property type="evidence" value="ECO:0007669"/>
    <property type="project" value="TreeGrafter"/>
</dbReference>
<evidence type="ECO:0000259" key="7">
    <source>
        <dbReference type="Pfam" id="PF06434"/>
    </source>
</evidence>
<dbReference type="InterPro" id="IPR036288">
    <property type="entry name" value="Aconitase_B_HEAT-like_dom_sf"/>
</dbReference>
<keyword evidence="3" id="KW-0479">Metal-binding</keyword>
<dbReference type="GO" id="GO:0046872">
    <property type="term" value="F:metal ion binding"/>
    <property type="evidence" value="ECO:0007669"/>
    <property type="project" value="UniProtKB-KW"/>
</dbReference>
<dbReference type="Gene3D" id="3.20.19.10">
    <property type="entry name" value="Aconitase, domain 4"/>
    <property type="match status" value="1"/>
</dbReference>
<comment type="similarity">
    <text evidence="2">Belongs to the aconitase/IPM isomerase family.</text>
</comment>
<dbReference type="Pfam" id="PF06434">
    <property type="entry name" value="Aconitase_2_N"/>
    <property type="match status" value="1"/>
</dbReference>
<dbReference type="GO" id="GO:0051539">
    <property type="term" value="F:4 iron, 4 sulfur cluster binding"/>
    <property type="evidence" value="ECO:0007669"/>
    <property type="project" value="TreeGrafter"/>
</dbReference>
<evidence type="ECO:0000256" key="5">
    <source>
        <dbReference type="ARBA" id="ARBA00023014"/>
    </source>
</evidence>
<evidence type="ECO:0000256" key="4">
    <source>
        <dbReference type="ARBA" id="ARBA00023004"/>
    </source>
</evidence>
<dbReference type="Gene3D" id="1.25.40.310">
    <property type="entry name" value="Aconitate B, HEAT-like domain"/>
    <property type="match status" value="1"/>
</dbReference>
<dbReference type="GO" id="GO:0006099">
    <property type="term" value="P:tricarboxylic acid cycle"/>
    <property type="evidence" value="ECO:0007669"/>
    <property type="project" value="UniProtKB-UniPathway"/>
</dbReference>
<dbReference type="InterPro" id="IPR015933">
    <property type="entry name" value="Aconitase_B_HEAT-like_dom"/>
</dbReference>
<evidence type="ECO:0000313" key="9">
    <source>
        <dbReference type="EMBL" id="SFL23436.1"/>
    </source>
</evidence>
<feature type="domain" description="Aconitase/3-isopropylmalate dehydratase large subunit alpha/beta/alpha" evidence="6">
    <location>
        <begin position="445"/>
        <end position="843"/>
    </location>
</feature>
<dbReference type="InterPro" id="IPR036008">
    <property type="entry name" value="Aconitase_4Fe-4S_dom"/>
</dbReference>
<feature type="domain" description="Aconitase B HEAT-like" evidence="8">
    <location>
        <begin position="15"/>
        <end position="188"/>
    </location>
</feature>
<keyword evidence="4" id="KW-0408">Iron</keyword>
<dbReference type="UniPathway" id="UPA00223">
    <property type="reaction ID" value="UER00718"/>
</dbReference>
<dbReference type="InterPro" id="IPR018136">
    <property type="entry name" value="Aconitase_4Fe-4S_BS"/>
</dbReference>
<gene>
    <name evidence="9" type="ORF">SAMN02983006_00581</name>
</gene>
<dbReference type="Gene3D" id="3.30.499.10">
    <property type="entry name" value="Aconitase, domain 3"/>
    <property type="match status" value="2"/>
</dbReference>
<dbReference type="GO" id="GO:0005829">
    <property type="term" value="C:cytosol"/>
    <property type="evidence" value="ECO:0007669"/>
    <property type="project" value="TreeGrafter"/>
</dbReference>
<reference evidence="9 10" key="1">
    <citation type="submission" date="2016-10" db="EMBL/GenBank/DDBJ databases">
        <authorList>
            <person name="de Groot N.N."/>
        </authorList>
    </citation>
    <scope>NUCLEOTIDE SEQUENCE [LARGE SCALE GENOMIC DNA]</scope>
    <source>
        <strain evidence="9 10">ATCC 51327</strain>
    </source>
</reference>
<dbReference type="EMBL" id="FOTI01000004">
    <property type="protein sequence ID" value="SFL23436.1"/>
    <property type="molecule type" value="Genomic_DNA"/>
</dbReference>
<keyword evidence="5" id="KW-0411">Iron-sulfur</keyword>
<dbReference type="InterPro" id="IPR015929">
    <property type="entry name" value="Aconitase_B_swivel"/>
</dbReference>
<dbReference type="Pfam" id="PF11791">
    <property type="entry name" value="Aconitase_B_N"/>
    <property type="match status" value="1"/>
</dbReference>
<dbReference type="InterPro" id="IPR015931">
    <property type="entry name" value="Acnase/IPM_dHydase_lsu_aba_1/3"/>
</dbReference>
<dbReference type="SUPFAM" id="SSF53732">
    <property type="entry name" value="Aconitase iron-sulfur domain"/>
    <property type="match status" value="1"/>
</dbReference>
<evidence type="ECO:0000313" key="10">
    <source>
        <dbReference type="Proteomes" id="UP000199006"/>
    </source>
</evidence>
<evidence type="ECO:0000256" key="1">
    <source>
        <dbReference type="ARBA" id="ARBA00001966"/>
    </source>
</evidence>
<dbReference type="InterPro" id="IPR015932">
    <property type="entry name" value="Aconitase_dom2"/>
</dbReference>
<accession>A0A1I4G2Z1</accession>
<name>A0A1I4G2Z1_9FIRM</name>
<sequence>MEIKLIDLKSCLTDYRRKAEHRKASYNLAPRPLNAAEVKVLTAALKLPCLNTEKMSLLPGENEASLAELVIRLLREEVKRGTFPASYAKAEGLAEIIKTAQLRQKENPYLSSTEALELLFAMQGGAAVSSLIDLFAKEIFSQKIAETLKTTVLITKQDFQQLVDLAAENPHFKEKIDQLMLSWAHREFAAGWQLSNDYQGLSLRVGDNITTGHLSPSKNANSRTDQPLHAQFVMDGRDDEADLRERLAELKAKTTAKQTVIFTAGKALGEGSSRKSATYTMQQLLGKPVAGEPEKKSGGVVIARSFAPIFKESLIASGMLPLEADTTAIQEGDSLIVNLAKKELLVNNELQIKLKLPIDYKLKKIAAGGMTYFDAGNELQTMALNYCQQAELDCAAIKTPAAENVSFEAEKPAQTLAQKIVAYNRLDGKDTILPGETAQVKMRGAFSQDTTGPMTMDEYQAMAGEDFGAEFVVQSLCHTGECPSSVERDNHQFLAEFVSARGGVCLQTGEGIIHTIGNRFVLPTDVIVGGDSHTRTPRGISFPAASDIVAGVMKYGKQDLTMDESVKVTFTGQPPAGITARDLVSALVVYAEKTVGKDIYNGRIIEMEGLEFLSPDERYILTNAVAERSASAGVIPSDKKTIAAIKDNLNYLQSRPDAAISPAVKNTIAAIKSYLANPVLFQADPEAEYAAEIVIPLPELTEPLVAKPHHPDNVATLTEIAGEKLTDVYIGSCVGGDLQSIQSAARIIAGHQIPASVNVVVGPASRDIYQELIVDGSLEKLTKAGATVIMPGCGLCMGNKRRIGHGATAFTTTTRNYQSRIGPSDSRTFLGSAQVAGCAAVLGHIPSSKEYFALYKE</sequence>
<dbReference type="Pfam" id="PF00330">
    <property type="entry name" value="Aconitase"/>
    <property type="match status" value="1"/>
</dbReference>
<dbReference type="InterPro" id="IPR015928">
    <property type="entry name" value="Aconitase/3IPM_dehydase_swvl"/>
</dbReference>
<dbReference type="Proteomes" id="UP000199006">
    <property type="component" value="Unassembled WGS sequence"/>
</dbReference>
<dbReference type="PRINTS" id="PR00415">
    <property type="entry name" value="ACONITASE"/>
</dbReference>
<dbReference type="GO" id="GO:0019629">
    <property type="term" value="P:propionate catabolic process, 2-methylcitrate cycle"/>
    <property type="evidence" value="ECO:0007669"/>
    <property type="project" value="TreeGrafter"/>
</dbReference>
<dbReference type="RefSeq" id="WP_089859402.1">
    <property type="nucleotide sequence ID" value="NZ_FOTI01000004.1"/>
</dbReference>
<evidence type="ECO:0000256" key="3">
    <source>
        <dbReference type="ARBA" id="ARBA00022723"/>
    </source>
</evidence>
<evidence type="ECO:0000259" key="8">
    <source>
        <dbReference type="Pfam" id="PF11791"/>
    </source>
</evidence>
<evidence type="ECO:0000256" key="2">
    <source>
        <dbReference type="ARBA" id="ARBA00007185"/>
    </source>
</evidence>
<dbReference type="InterPro" id="IPR001030">
    <property type="entry name" value="Acoase/IPM_deHydtase_lsu_aba"/>
</dbReference>
<dbReference type="PROSITE" id="PS01244">
    <property type="entry name" value="ACONITASE_2"/>
    <property type="match status" value="1"/>
</dbReference>
<dbReference type="SUPFAM" id="SSF52016">
    <property type="entry name" value="LeuD/IlvD-like"/>
    <property type="match status" value="1"/>
</dbReference>